<feature type="non-terminal residue" evidence="2">
    <location>
        <position position="1"/>
    </location>
</feature>
<feature type="compositionally biased region" description="Polar residues" evidence="1">
    <location>
        <begin position="9"/>
        <end position="37"/>
    </location>
</feature>
<evidence type="ECO:0000313" key="3">
    <source>
        <dbReference type="Proteomes" id="UP001159428"/>
    </source>
</evidence>
<keyword evidence="3" id="KW-1185">Reference proteome</keyword>
<accession>A0AAU9XVI4</accession>
<dbReference type="EMBL" id="CALNXJ010000063">
    <property type="protein sequence ID" value="CAH3157169.1"/>
    <property type="molecule type" value="Genomic_DNA"/>
</dbReference>
<comment type="caution">
    <text evidence="2">The sequence shown here is derived from an EMBL/GenBank/DDBJ whole genome shotgun (WGS) entry which is preliminary data.</text>
</comment>
<proteinExistence type="predicted"/>
<name>A0AAU9XVI4_9CNID</name>
<protein>
    <submittedName>
        <fullName evidence="2">Uncharacterized protein</fullName>
    </submittedName>
</protein>
<evidence type="ECO:0000313" key="2">
    <source>
        <dbReference type="EMBL" id="CAH3157169.1"/>
    </source>
</evidence>
<sequence length="106" mass="11674">SEGREEEVNTASQVEDETSTSSDADQELSSNKIVSGSKNHEGDSSEGDISAGEQPVCEGTAIRRRTFEATFLASSNKHKFSKATRNDILKFLETFIPKQNLPSWYS</sequence>
<dbReference type="AlphaFoldDB" id="A0AAU9XVI4"/>
<feature type="region of interest" description="Disordered" evidence="1">
    <location>
        <begin position="1"/>
        <end position="57"/>
    </location>
</feature>
<evidence type="ECO:0000256" key="1">
    <source>
        <dbReference type="SAM" id="MobiDB-lite"/>
    </source>
</evidence>
<organism evidence="2 3">
    <name type="scientific">Pocillopora meandrina</name>
    <dbReference type="NCBI Taxonomy" id="46732"/>
    <lineage>
        <taxon>Eukaryota</taxon>
        <taxon>Metazoa</taxon>
        <taxon>Cnidaria</taxon>
        <taxon>Anthozoa</taxon>
        <taxon>Hexacorallia</taxon>
        <taxon>Scleractinia</taxon>
        <taxon>Astrocoeniina</taxon>
        <taxon>Pocilloporidae</taxon>
        <taxon>Pocillopora</taxon>
    </lineage>
</organism>
<gene>
    <name evidence="2" type="ORF">PMEA_00029881</name>
</gene>
<dbReference type="Proteomes" id="UP001159428">
    <property type="component" value="Unassembled WGS sequence"/>
</dbReference>
<reference evidence="2 3" key="1">
    <citation type="submission" date="2022-05" db="EMBL/GenBank/DDBJ databases">
        <authorList>
            <consortium name="Genoscope - CEA"/>
            <person name="William W."/>
        </authorList>
    </citation>
    <scope>NUCLEOTIDE SEQUENCE [LARGE SCALE GENOMIC DNA]</scope>
</reference>